<dbReference type="EMBL" id="JBAWTH010000008">
    <property type="protein sequence ID" value="KAL2290973.1"/>
    <property type="molecule type" value="Genomic_DNA"/>
</dbReference>
<comment type="caution">
    <text evidence="1">The sequence shown here is derived from an EMBL/GenBank/DDBJ whole genome shotgun (WGS) entry which is preliminary data.</text>
</comment>
<name>A0ABR4F8G4_9PEZI</name>
<reference evidence="1 2" key="1">
    <citation type="submission" date="2024-03" db="EMBL/GenBank/DDBJ databases">
        <title>A high-quality draft genome sequence of Diaporthe vaccinii, a causative agent of upright dieback and viscid rot disease in cranberry plants.</title>
        <authorList>
            <person name="Sarrasin M."/>
            <person name="Lang B.F."/>
            <person name="Burger G."/>
        </authorList>
    </citation>
    <scope>NUCLEOTIDE SEQUENCE [LARGE SCALE GENOMIC DNA]</scope>
    <source>
        <strain evidence="1 2">IS7</strain>
    </source>
</reference>
<organism evidence="1 2">
    <name type="scientific">Diaporthe vaccinii</name>
    <dbReference type="NCBI Taxonomy" id="105482"/>
    <lineage>
        <taxon>Eukaryota</taxon>
        <taxon>Fungi</taxon>
        <taxon>Dikarya</taxon>
        <taxon>Ascomycota</taxon>
        <taxon>Pezizomycotina</taxon>
        <taxon>Sordariomycetes</taxon>
        <taxon>Sordariomycetidae</taxon>
        <taxon>Diaporthales</taxon>
        <taxon>Diaporthaceae</taxon>
        <taxon>Diaporthe</taxon>
        <taxon>Diaporthe eres species complex</taxon>
    </lineage>
</organism>
<protein>
    <submittedName>
        <fullName evidence="1">Uncharacterized protein</fullName>
    </submittedName>
</protein>
<proteinExistence type="predicted"/>
<dbReference type="Proteomes" id="UP001600888">
    <property type="component" value="Unassembled WGS sequence"/>
</dbReference>
<keyword evidence="2" id="KW-1185">Reference proteome</keyword>
<accession>A0ABR4F8G4</accession>
<evidence type="ECO:0000313" key="2">
    <source>
        <dbReference type="Proteomes" id="UP001600888"/>
    </source>
</evidence>
<sequence length="101" mass="11089">MRSQSTELPLALSLRYRRNREKKLSISVSNSCKTGQPQLSLPYGMLRLLTFFSSGSLTVSLREVSALRICAAAMLVEVFSKACIISVSQTCHLGGYVCKEA</sequence>
<evidence type="ECO:0000313" key="1">
    <source>
        <dbReference type="EMBL" id="KAL2290973.1"/>
    </source>
</evidence>
<gene>
    <name evidence="1" type="ORF">FJTKL_14875</name>
</gene>